<feature type="region of interest" description="Disordered" evidence="1">
    <location>
        <begin position="140"/>
        <end position="164"/>
    </location>
</feature>
<dbReference type="Proteomes" id="UP000037136">
    <property type="component" value="Unassembled WGS sequence"/>
</dbReference>
<gene>
    <name evidence="2" type="ORF">XA68_18323</name>
</gene>
<dbReference type="Gene3D" id="6.10.250.3180">
    <property type="match status" value="1"/>
</dbReference>
<dbReference type="EMBL" id="LAZP02000092">
    <property type="protein sequence ID" value="PFH61062.1"/>
    <property type="molecule type" value="Genomic_DNA"/>
</dbReference>
<feature type="compositionally biased region" description="Low complexity" evidence="1">
    <location>
        <begin position="271"/>
        <end position="285"/>
    </location>
</feature>
<protein>
    <recommendedName>
        <fullName evidence="4">Elongin-A</fullName>
    </recommendedName>
</protein>
<dbReference type="Pfam" id="PF06881">
    <property type="entry name" value="Elongin_A"/>
    <property type="match status" value="1"/>
</dbReference>
<dbReference type="PANTHER" id="PTHR15141">
    <property type="entry name" value="TRANSCRIPTION ELONGATION FACTOR B POLYPEPTIDE 3"/>
    <property type="match status" value="1"/>
</dbReference>
<feature type="compositionally biased region" description="Low complexity" evidence="1">
    <location>
        <begin position="378"/>
        <end position="387"/>
    </location>
</feature>
<dbReference type="InterPro" id="IPR051870">
    <property type="entry name" value="Elongin-A_domain"/>
</dbReference>
<reference evidence="2 3" key="2">
    <citation type="journal article" date="2017" name="Sci. Rep.">
        <title>Ant-infecting Ophiocordyceps genomes reveal a high diversity of potential behavioral manipulation genes and a possible major role for enterotoxins.</title>
        <authorList>
            <person name="de Bekker C."/>
            <person name="Ohm R.A."/>
            <person name="Evans H.C."/>
            <person name="Brachmann A."/>
            <person name="Hughes D.P."/>
        </authorList>
    </citation>
    <scope>NUCLEOTIDE SEQUENCE [LARGE SCALE GENOMIC DNA]</scope>
    <source>
        <strain evidence="2 3">SC16a</strain>
    </source>
</reference>
<evidence type="ECO:0000313" key="3">
    <source>
        <dbReference type="Proteomes" id="UP000037136"/>
    </source>
</evidence>
<dbReference type="PANTHER" id="PTHR15141:SF76">
    <property type="entry name" value="TRANSCRIPTION ELONGATION FACTOR B POLYPEPTIDE 3"/>
    <property type="match status" value="1"/>
</dbReference>
<feature type="compositionally biased region" description="Polar residues" evidence="1">
    <location>
        <begin position="154"/>
        <end position="164"/>
    </location>
</feature>
<evidence type="ECO:0000256" key="1">
    <source>
        <dbReference type="SAM" id="MobiDB-lite"/>
    </source>
</evidence>
<dbReference type="AlphaFoldDB" id="A0A2A9PJH6"/>
<evidence type="ECO:0000313" key="2">
    <source>
        <dbReference type="EMBL" id="PFH61062.1"/>
    </source>
</evidence>
<dbReference type="GO" id="GO:0006368">
    <property type="term" value="P:transcription elongation by RNA polymerase II"/>
    <property type="evidence" value="ECO:0007669"/>
    <property type="project" value="InterPro"/>
</dbReference>
<accession>A0A2A9PJH6</accession>
<organism evidence="2 3">
    <name type="scientific">Ophiocordyceps unilateralis</name>
    <name type="common">Zombie-ant fungus</name>
    <name type="synonym">Torrubia unilateralis</name>
    <dbReference type="NCBI Taxonomy" id="268505"/>
    <lineage>
        <taxon>Eukaryota</taxon>
        <taxon>Fungi</taxon>
        <taxon>Dikarya</taxon>
        <taxon>Ascomycota</taxon>
        <taxon>Pezizomycotina</taxon>
        <taxon>Sordariomycetes</taxon>
        <taxon>Hypocreomycetidae</taxon>
        <taxon>Hypocreales</taxon>
        <taxon>Ophiocordycipitaceae</taxon>
        <taxon>Ophiocordyceps</taxon>
    </lineage>
</organism>
<dbReference type="STRING" id="268505.A0A2A9PJH6"/>
<sequence length="407" mass="44657">MPVKSLMELAAMACIKNIRSLEGIGDYLPYQSIRQILLKVDNASQLRQIEVNSPQLQGETGEIWIKIIEKDFPLEYKANAYKPPTPDKWYRVWEKYKREHDEALQESESQLKTALASLKKDKEKNTSKIVERKFLPRAGRVGPKRAVGPRDHSSNTLTFNLGSRTKTNTGASIMRKVRREVKEIATIHGALSRPVRPGTGASDLKRAPAAMIGEHRRAAQPQFRTSAQPSAIEQYEKRATVISDCESDVDDNGEDFFGEAVKKKKPAVLRAASPSKPAAKAQPQPEASTKAATQKHEDASTAKSMAGRGSATLANKFGQRSANRPRATASSSADKASPESATHVEDATTSEPDSYLPTTKTVQDGAVSPKSPEEVIGSLSPPAAHAALPRKRKTVDIFMRPKKKRVN</sequence>
<feature type="compositionally biased region" description="Polar residues" evidence="1">
    <location>
        <begin position="347"/>
        <end position="362"/>
    </location>
</feature>
<dbReference type="GO" id="GO:0070449">
    <property type="term" value="C:elongin complex"/>
    <property type="evidence" value="ECO:0007669"/>
    <property type="project" value="InterPro"/>
</dbReference>
<feature type="compositionally biased region" description="Polar residues" evidence="1">
    <location>
        <begin position="318"/>
        <end position="334"/>
    </location>
</feature>
<feature type="region of interest" description="Disordered" evidence="1">
    <location>
        <begin position="266"/>
        <end position="407"/>
    </location>
</feature>
<reference evidence="2 3" key="1">
    <citation type="journal article" date="2015" name="BMC Genomics">
        <title>Gene expression during zombie ant biting behavior reflects the complexity underlying fungal parasitic behavioral manipulation.</title>
        <authorList>
            <person name="de Bekker C."/>
            <person name="Ohm R.A."/>
            <person name="Loreto R.G."/>
            <person name="Sebastian A."/>
            <person name="Albert I."/>
            <person name="Merrow M."/>
            <person name="Brachmann A."/>
            <person name="Hughes D.P."/>
        </authorList>
    </citation>
    <scope>NUCLEOTIDE SEQUENCE [LARGE SCALE GENOMIC DNA]</scope>
    <source>
        <strain evidence="2 3">SC16a</strain>
    </source>
</reference>
<dbReference type="InterPro" id="IPR010684">
    <property type="entry name" value="RNA_pol_II_trans_fac_SIII_A"/>
</dbReference>
<keyword evidence="3" id="KW-1185">Reference proteome</keyword>
<evidence type="ECO:0008006" key="4">
    <source>
        <dbReference type="Google" id="ProtNLM"/>
    </source>
</evidence>
<name>A0A2A9PJH6_OPHUN</name>
<proteinExistence type="predicted"/>
<comment type="caution">
    <text evidence="2">The sequence shown here is derived from an EMBL/GenBank/DDBJ whole genome shotgun (WGS) entry which is preliminary data.</text>
</comment>
<dbReference type="OrthoDB" id="21513at2759"/>